<dbReference type="PROSITE" id="PS00455">
    <property type="entry name" value="AMP_BINDING"/>
    <property type="match status" value="1"/>
</dbReference>
<dbReference type="Pfam" id="PF00501">
    <property type="entry name" value="AMP-binding"/>
    <property type="match status" value="1"/>
</dbReference>
<dbReference type="PANTHER" id="PTHR43201">
    <property type="entry name" value="ACYL-COA SYNTHETASE"/>
    <property type="match status" value="1"/>
</dbReference>
<dbReference type="SUPFAM" id="SSF56801">
    <property type="entry name" value="Acetyl-CoA synthetase-like"/>
    <property type="match status" value="1"/>
</dbReference>
<comment type="caution">
    <text evidence="4">The sequence shown here is derived from an EMBL/GenBank/DDBJ whole genome shotgun (WGS) entry which is preliminary data.</text>
</comment>
<dbReference type="EC" id="6.2.1.3" evidence="4"/>
<dbReference type="Proteomes" id="UP000028411">
    <property type="component" value="Unassembled WGS sequence"/>
</dbReference>
<feature type="domain" description="AMP-dependent synthetase/ligase" evidence="3">
    <location>
        <begin position="43"/>
        <end position="411"/>
    </location>
</feature>
<dbReference type="GO" id="GO:0004467">
    <property type="term" value="F:long-chain fatty acid-CoA ligase activity"/>
    <property type="evidence" value="ECO:0007669"/>
    <property type="project" value="UniProtKB-EC"/>
</dbReference>
<dbReference type="RefSeq" id="WP_037455059.1">
    <property type="nucleotide sequence ID" value="NZ_JFHR01000050.1"/>
</dbReference>
<accession>A0A081RAE9</accession>
<dbReference type="PATRIC" id="fig|46429.4.peg.3579"/>
<dbReference type="EMBL" id="JFHR01000050">
    <property type="protein sequence ID" value="KEQ52172.1"/>
    <property type="molecule type" value="Genomic_DNA"/>
</dbReference>
<dbReference type="InterPro" id="IPR042099">
    <property type="entry name" value="ANL_N_sf"/>
</dbReference>
<protein>
    <submittedName>
        <fullName evidence="4">Long-chain-fatty-acid--CoA ligase</fullName>
        <ecNumber evidence="4">6.2.1.3</ecNumber>
    </submittedName>
</protein>
<evidence type="ECO:0000256" key="1">
    <source>
        <dbReference type="ARBA" id="ARBA00006432"/>
    </source>
</evidence>
<gene>
    <name evidence="4" type="ORF">BV95_03590</name>
</gene>
<dbReference type="Gene3D" id="3.40.50.12780">
    <property type="entry name" value="N-terminal domain of ligase-like"/>
    <property type="match status" value="1"/>
</dbReference>
<organism evidence="4 5">
    <name type="scientific">Sphingobium chlorophenolicum</name>
    <dbReference type="NCBI Taxonomy" id="46429"/>
    <lineage>
        <taxon>Bacteria</taxon>
        <taxon>Pseudomonadati</taxon>
        <taxon>Pseudomonadota</taxon>
        <taxon>Alphaproteobacteria</taxon>
        <taxon>Sphingomonadales</taxon>
        <taxon>Sphingomonadaceae</taxon>
        <taxon>Sphingobium</taxon>
    </lineage>
</organism>
<keyword evidence="2 4" id="KW-0436">Ligase</keyword>
<evidence type="ECO:0000313" key="5">
    <source>
        <dbReference type="Proteomes" id="UP000028411"/>
    </source>
</evidence>
<reference evidence="4 5" key="1">
    <citation type="submission" date="2014-02" db="EMBL/GenBank/DDBJ databases">
        <title>Whole genome sequence of Sphingobium chlorophenolicum NBRC 16172.</title>
        <authorList>
            <person name="Gan H.M."/>
            <person name="Gan H.Y."/>
            <person name="Chew T.H."/>
            <person name="Savka M.A."/>
        </authorList>
    </citation>
    <scope>NUCLEOTIDE SEQUENCE [LARGE SCALE GENOMIC DNA]</scope>
    <source>
        <strain evidence="4 5">NBRC 16172</strain>
    </source>
</reference>
<dbReference type="InterPro" id="IPR000873">
    <property type="entry name" value="AMP-dep_synth/lig_dom"/>
</dbReference>
<dbReference type="InterPro" id="IPR020845">
    <property type="entry name" value="AMP-binding_CS"/>
</dbReference>
<dbReference type="GO" id="GO:0031956">
    <property type="term" value="F:medium-chain fatty acid-CoA ligase activity"/>
    <property type="evidence" value="ECO:0007669"/>
    <property type="project" value="TreeGrafter"/>
</dbReference>
<dbReference type="PANTHER" id="PTHR43201:SF5">
    <property type="entry name" value="MEDIUM-CHAIN ACYL-COA LIGASE ACSF2, MITOCHONDRIAL"/>
    <property type="match status" value="1"/>
</dbReference>
<dbReference type="eggNOG" id="COG0318">
    <property type="taxonomic scope" value="Bacteria"/>
</dbReference>
<name>A0A081RAE9_SPHCR</name>
<dbReference type="AlphaFoldDB" id="A0A081RAE9"/>
<evidence type="ECO:0000313" key="4">
    <source>
        <dbReference type="EMBL" id="KEQ52172.1"/>
    </source>
</evidence>
<comment type="similarity">
    <text evidence="1">Belongs to the ATP-dependent AMP-binding enzyme family.</text>
</comment>
<dbReference type="OrthoDB" id="9803968at2"/>
<proteinExistence type="inferred from homology"/>
<dbReference type="Pfam" id="PF23562">
    <property type="entry name" value="AMP-binding_C_3"/>
    <property type="match status" value="1"/>
</dbReference>
<evidence type="ECO:0000256" key="2">
    <source>
        <dbReference type="ARBA" id="ARBA00022598"/>
    </source>
</evidence>
<evidence type="ECO:0000259" key="3">
    <source>
        <dbReference type="Pfam" id="PF00501"/>
    </source>
</evidence>
<sequence length="590" mass="63624">MTASAYTVSPSVICEEAAGGVLILRHGLSIDPVEQTIPGRLKYWADLQPDALFLTQEKQAITYGEAERRRREIAARLLALPLSSDRPLAIVAENGIDHALMMLAATSIGLPVAVISLSYIASGAKPWAKFGQILDQVTPGLIVSDQPDVLDAVLAGIGRPDLVAKPLTALDWLLAEPVAPADELARAEASVGPDSVAKLLFTSGSTGQPKPVPNTQRMMVSNMQGLAALWPFLQERRPVSVDWLPWNHTFGGNCCFNITLWFGGHSHIDSGRPAPAAIGRSIEAIRRWRPTLYYNVPAGFESILPTLEADRTFAADFFGNLDFLFNAGAPLPPALRHRMEEASLAAVGAAPSFVAGWGATETAPFSTVLHFLQPHANNLGVPIPGTAIKLVPGGDRYELRVKGPNVMRGYWRDEEASAAAFDEDGFYRIGDAGRLADPQDPAAGILFDGRVAENFKLSTGTWVNVGALRLAVISACRKLVSDAVITGEGRADIGLLIFPNEEACRLYLESAGHDLPAASPACLHPAVRSRIEELIDAYNAEQMGSSTRISRFAVMERPPSLEQGEITDKAYINQRRTLALRADAVERLYA</sequence>